<dbReference type="SUPFAM" id="SSF51126">
    <property type="entry name" value="Pectin lyase-like"/>
    <property type="match status" value="1"/>
</dbReference>
<dbReference type="Gene3D" id="3.40.50.1110">
    <property type="entry name" value="SGNH hydrolase"/>
    <property type="match status" value="1"/>
</dbReference>
<dbReference type="Pfam" id="PF03629">
    <property type="entry name" value="SASA"/>
    <property type="match status" value="1"/>
</dbReference>
<dbReference type="OrthoDB" id="198662at2"/>
<name>A0A2N8HFJ3_9BACT</name>
<reference evidence="5 6" key="1">
    <citation type="journal article" date="2017" name="BMC Genomics">
        <title>Genome sequencing of 39 Akkermansia muciniphila isolates reveals its population structure, genomic and functional diverisity, and global distribution in mammalian gut microbiotas.</title>
        <authorList>
            <person name="Guo X."/>
            <person name="Li S."/>
            <person name="Zhang J."/>
            <person name="Wu F."/>
            <person name="Li X."/>
            <person name="Wu D."/>
            <person name="Zhang M."/>
            <person name="Ou Z."/>
            <person name="Jie Z."/>
            <person name="Yan Q."/>
            <person name="Li P."/>
            <person name="Yi J."/>
            <person name="Peng Y."/>
        </authorList>
    </citation>
    <scope>NUCLEOTIDE SEQUENCE [LARGE SCALE GENOMIC DNA]</scope>
    <source>
        <strain evidence="5 6">GP24</strain>
    </source>
</reference>
<dbReference type="InterPro" id="IPR005181">
    <property type="entry name" value="SASA"/>
</dbReference>
<dbReference type="SUPFAM" id="SSF52266">
    <property type="entry name" value="SGNH hydrolase"/>
    <property type="match status" value="1"/>
</dbReference>
<dbReference type="RefSeq" id="WP_102712964.1">
    <property type="nucleotide sequence ID" value="NZ_PJKA01000006.1"/>
</dbReference>
<dbReference type="GO" id="GO:0016788">
    <property type="term" value="F:hydrolase activity, acting on ester bonds"/>
    <property type="evidence" value="ECO:0007669"/>
    <property type="project" value="UniProtKB-ARBA"/>
</dbReference>
<feature type="domain" description="Sialate O-acetylesterase" evidence="4">
    <location>
        <begin position="28"/>
        <end position="313"/>
    </location>
</feature>
<accession>A0A2N8HFJ3</accession>
<evidence type="ECO:0000313" key="5">
    <source>
        <dbReference type="EMBL" id="PNC19057.1"/>
    </source>
</evidence>
<dbReference type="InterPro" id="IPR036514">
    <property type="entry name" value="SGNH_hydro_sf"/>
</dbReference>
<proteinExistence type="predicted"/>
<gene>
    <name evidence="5" type="ORF">CXU22_04540</name>
</gene>
<organism evidence="5 6">
    <name type="scientific">Akkermansia muciniphila</name>
    <dbReference type="NCBI Taxonomy" id="239935"/>
    <lineage>
        <taxon>Bacteria</taxon>
        <taxon>Pseudomonadati</taxon>
        <taxon>Verrucomicrobiota</taxon>
        <taxon>Verrucomicrobiia</taxon>
        <taxon>Verrucomicrobiales</taxon>
        <taxon>Akkermansiaceae</taxon>
        <taxon>Akkermansia</taxon>
    </lineage>
</organism>
<dbReference type="InterPro" id="IPR011050">
    <property type="entry name" value="Pectin_lyase_fold/virulence"/>
</dbReference>
<sequence>MKFSSLYRSLLFIPITAAFIGAAEAKTLQLYILTGQSNSLGAVKGSPASAELLEQYRSDGSTKFWHNNFNKITGSSVDCNPPASSSWGSVVPQVCGTESSNYNCMGPEYGFAAMMERKGWSLGGPGSGHADMGIVKAALDGGGNSYWNKGTNAYDAIVETVRKACENALANGYDKVEIMGVMYLQGESNTVTDSSNAANSFLTFLDNLQGDLARDGVDTGPLAAHQAILGEQAKWGTTNVTNAETGDVTGGFNGNEGSSGTTRDQQEALARANDNMGWVPTRDLAKITSGDSMGVHYDGKSQITIGARYAYEAARLAGYDTGTVRSGNYDAALSSTEAWMNGKLPVDSTAVWDAASSAKDNMVSSAAGTNAVLYGIRIEDTYLNTITIRGVAVDGSSAPSMQDGHLILGSGGIDIATGKNLNIASVLELQGDQQWNIAGGSTLSIRGSSSSGNHQLTFITGTGDVAIRNSTLAADPSGIAKVEVSAYVNTDAAAFTGNWTVGPSVEVTMNGTDTKTAGSGWGTGSVTLQGATVLAGWEHVTSNTWSNRFILEEGTVSSFGSSTNVTGKVLTLSGGISGNGALSKTTGNTLVLAHANTYAGGTQIRGGTLRLGDRNALGTGTAAVHTGGTLDLNHYDVSNTIRLAGGEALNWGTAARVEIGHQVVWADQHLEGTLTLSDGSRILAGNSMTLGTGDNLAAGNFTVELSSMNLVEGGEGLAAIIMTGGALNLLDGLTLDVSGILARSGTMSFRITDISGGTLEGLSSAEDFSLAEAAHGWNVLDYDASTGIVTLSVPEPSCALLGLLSMAALLATRRRA</sequence>
<keyword evidence="2" id="KW-0378">Hydrolase</keyword>
<dbReference type="AlphaFoldDB" id="A0A2N8HFJ3"/>
<dbReference type="Pfam" id="PF12951">
    <property type="entry name" value="PATR"/>
    <property type="match status" value="1"/>
</dbReference>
<dbReference type="Proteomes" id="UP000236000">
    <property type="component" value="Unassembled WGS sequence"/>
</dbReference>
<dbReference type="PANTHER" id="PTHR31988">
    <property type="entry name" value="ESTERASE, PUTATIVE (DUF303)-RELATED"/>
    <property type="match status" value="1"/>
</dbReference>
<comment type="caution">
    <text evidence="5">The sequence shown here is derived from an EMBL/GenBank/DDBJ whole genome shotgun (WGS) entry which is preliminary data.</text>
</comment>
<dbReference type="EMBL" id="PJKA01000006">
    <property type="protein sequence ID" value="PNC19057.1"/>
    <property type="molecule type" value="Genomic_DNA"/>
</dbReference>
<dbReference type="InterPro" id="IPR013425">
    <property type="entry name" value="Autotrns_rpt"/>
</dbReference>
<evidence type="ECO:0000259" key="4">
    <source>
        <dbReference type="Pfam" id="PF03629"/>
    </source>
</evidence>
<keyword evidence="1" id="KW-0732">Signal</keyword>
<dbReference type="PANTHER" id="PTHR31988:SF19">
    <property type="entry name" value="9-O-ACETYL-N-ACETYLNEURAMINIC ACID DEACETYLASE-RELATED"/>
    <property type="match status" value="1"/>
</dbReference>
<evidence type="ECO:0000256" key="2">
    <source>
        <dbReference type="ARBA" id="ARBA00022801"/>
    </source>
</evidence>
<evidence type="ECO:0000256" key="1">
    <source>
        <dbReference type="ARBA" id="ARBA00022729"/>
    </source>
</evidence>
<evidence type="ECO:0000313" key="6">
    <source>
        <dbReference type="Proteomes" id="UP000236000"/>
    </source>
</evidence>
<feature type="region of interest" description="Disordered" evidence="3">
    <location>
        <begin position="241"/>
        <end position="264"/>
    </location>
</feature>
<protein>
    <recommendedName>
        <fullName evidence="4">Sialate O-acetylesterase domain-containing protein</fullName>
    </recommendedName>
</protein>
<dbReference type="InterPro" id="IPR052940">
    <property type="entry name" value="Carb_Esterase_6"/>
</dbReference>
<evidence type="ECO:0000256" key="3">
    <source>
        <dbReference type="SAM" id="MobiDB-lite"/>
    </source>
</evidence>
<dbReference type="NCBIfam" id="TIGR02601">
    <property type="entry name" value="autotrns_rpt"/>
    <property type="match status" value="1"/>
</dbReference>